<evidence type="ECO:0000256" key="1">
    <source>
        <dbReference type="SAM" id="MobiDB-lite"/>
    </source>
</evidence>
<evidence type="ECO:0000313" key="2">
    <source>
        <dbReference type="EMBL" id="KAL0067899.1"/>
    </source>
</evidence>
<feature type="region of interest" description="Disordered" evidence="1">
    <location>
        <begin position="72"/>
        <end position="213"/>
    </location>
</feature>
<sequence>MAESAVVLKQKMYKFEAENRRKLKEREQEAEKVREARDMRRFEIEREAQLKEREQREIAIRLMEEKKMLILRKQEGERKKREEEERRNLRRSARSYESRFAAYEPSFASSVDTHGEKKRKVSLSEFPMPPTQEVHARLYNRHPSQQSLHRKSSSSSFQMSESQRRRCISGADRSRLKTKASTNTFRLTRTRPPPKQEVPEEYYPYPESFRTPA</sequence>
<dbReference type="EMBL" id="JBBXMP010000022">
    <property type="protein sequence ID" value="KAL0067899.1"/>
    <property type="molecule type" value="Genomic_DNA"/>
</dbReference>
<organism evidence="2 3">
    <name type="scientific">Marasmius tenuissimus</name>
    <dbReference type="NCBI Taxonomy" id="585030"/>
    <lineage>
        <taxon>Eukaryota</taxon>
        <taxon>Fungi</taxon>
        <taxon>Dikarya</taxon>
        <taxon>Basidiomycota</taxon>
        <taxon>Agaricomycotina</taxon>
        <taxon>Agaricomycetes</taxon>
        <taxon>Agaricomycetidae</taxon>
        <taxon>Agaricales</taxon>
        <taxon>Marasmiineae</taxon>
        <taxon>Marasmiaceae</taxon>
        <taxon>Marasmius</taxon>
    </lineage>
</organism>
<reference evidence="2 3" key="1">
    <citation type="submission" date="2024-05" db="EMBL/GenBank/DDBJ databases">
        <title>A draft genome resource for the thread blight pathogen Marasmius tenuissimus strain MS-2.</title>
        <authorList>
            <person name="Yulfo-Soto G.E."/>
            <person name="Baruah I.K."/>
            <person name="Amoako-Attah I."/>
            <person name="Bukari Y."/>
            <person name="Meinhardt L.W."/>
            <person name="Bailey B.A."/>
            <person name="Cohen S.P."/>
        </authorList>
    </citation>
    <scope>NUCLEOTIDE SEQUENCE [LARGE SCALE GENOMIC DNA]</scope>
    <source>
        <strain evidence="2 3">MS-2</strain>
    </source>
</reference>
<keyword evidence="3" id="KW-1185">Reference proteome</keyword>
<comment type="caution">
    <text evidence="2">The sequence shown here is derived from an EMBL/GenBank/DDBJ whole genome shotgun (WGS) entry which is preliminary data.</text>
</comment>
<name>A0ABR3A4H6_9AGAR</name>
<protein>
    <submittedName>
        <fullName evidence="2">Uncharacterized protein</fullName>
    </submittedName>
</protein>
<feature type="compositionally biased region" description="Basic and acidic residues" evidence="1">
    <location>
        <begin position="72"/>
        <end position="87"/>
    </location>
</feature>
<evidence type="ECO:0000313" key="3">
    <source>
        <dbReference type="Proteomes" id="UP001437256"/>
    </source>
</evidence>
<accession>A0ABR3A4H6</accession>
<dbReference type="Proteomes" id="UP001437256">
    <property type="component" value="Unassembled WGS sequence"/>
</dbReference>
<gene>
    <name evidence="2" type="ORF">AAF712_005067</name>
</gene>
<proteinExistence type="predicted"/>